<dbReference type="Proteomes" id="UP001497444">
    <property type="component" value="Unassembled WGS sequence"/>
</dbReference>
<dbReference type="Gene3D" id="3.40.50.1440">
    <property type="entry name" value="Tubulin/FtsZ, GTPase domain"/>
    <property type="match status" value="1"/>
</dbReference>
<dbReference type="SUPFAM" id="SSF52490">
    <property type="entry name" value="Tubulin nucleotide-binding domain-like"/>
    <property type="match status" value="1"/>
</dbReference>
<gene>
    <name evidence="2" type="ORF">CSSPJE1EN1_LOCUS29774</name>
</gene>
<dbReference type="InterPro" id="IPR019605">
    <property type="entry name" value="Misato_II_tubulin-like"/>
</dbReference>
<dbReference type="EMBL" id="CAXAQS010001031">
    <property type="protein sequence ID" value="CAK9254396.1"/>
    <property type="molecule type" value="Genomic_DNA"/>
</dbReference>
<dbReference type="PROSITE" id="PS00228">
    <property type="entry name" value="TUBULIN_B_AUTOREG"/>
    <property type="match status" value="1"/>
</dbReference>
<feature type="domain" description="Misato Segment II tubulin-like" evidence="1">
    <location>
        <begin position="2"/>
        <end position="53"/>
    </location>
</feature>
<keyword evidence="3" id="KW-1185">Reference proteome</keyword>
<dbReference type="PANTHER" id="PTHR13391:SF0">
    <property type="entry name" value="PROTEIN MISATO HOMOLOG 1"/>
    <property type="match status" value="1"/>
</dbReference>
<reference evidence="2" key="1">
    <citation type="submission" date="2024-02" db="EMBL/GenBank/DDBJ databases">
        <authorList>
            <consortium name="ELIXIR-Norway"/>
            <consortium name="Elixir Norway"/>
        </authorList>
    </citation>
    <scope>NUCLEOTIDE SEQUENCE</scope>
</reference>
<feature type="non-terminal residue" evidence="2">
    <location>
        <position position="78"/>
    </location>
</feature>
<dbReference type="PANTHER" id="PTHR13391">
    <property type="entry name" value="MITOCHONDRIAL DISTRIBUTION REGULATOR MISATO"/>
    <property type="match status" value="1"/>
</dbReference>
<protein>
    <recommendedName>
        <fullName evidence="1">Misato Segment II tubulin-like domain-containing protein</fullName>
    </recommendedName>
</protein>
<name>A0ABP0VKJ9_9BRYO</name>
<evidence type="ECO:0000259" key="1">
    <source>
        <dbReference type="Pfam" id="PF10644"/>
    </source>
</evidence>
<evidence type="ECO:0000313" key="2">
    <source>
        <dbReference type="EMBL" id="CAK9254396.1"/>
    </source>
</evidence>
<proteinExistence type="predicted"/>
<organism evidence="2 3">
    <name type="scientific">Sphagnum jensenii</name>
    <dbReference type="NCBI Taxonomy" id="128206"/>
    <lineage>
        <taxon>Eukaryota</taxon>
        <taxon>Viridiplantae</taxon>
        <taxon>Streptophyta</taxon>
        <taxon>Embryophyta</taxon>
        <taxon>Bryophyta</taxon>
        <taxon>Sphagnophytina</taxon>
        <taxon>Sphagnopsida</taxon>
        <taxon>Sphagnales</taxon>
        <taxon>Sphagnaceae</taxon>
        <taxon>Sphagnum</taxon>
    </lineage>
</organism>
<sequence length="78" mass="8562">MREIVQVQVGNYANFVGAHFWNFQDEALGISGQGEEEWQSNTGVDMDVLYRVESLGAVRAVGSLYEAPVQPDPSSITT</sequence>
<dbReference type="InterPro" id="IPR036525">
    <property type="entry name" value="Tubulin/FtsZ_GTPase_sf"/>
</dbReference>
<dbReference type="Pfam" id="PF10644">
    <property type="entry name" value="Misat_Tub_SegII"/>
    <property type="match status" value="1"/>
</dbReference>
<dbReference type="InterPro" id="IPR013838">
    <property type="entry name" value="Beta-tubulin_BS"/>
</dbReference>
<accession>A0ABP0VKJ9</accession>
<evidence type="ECO:0000313" key="3">
    <source>
        <dbReference type="Proteomes" id="UP001497444"/>
    </source>
</evidence>
<comment type="caution">
    <text evidence="2">The sequence shown here is derived from an EMBL/GenBank/DDBJ whole genome shotgun (WGS) entry which is preliminary data.</text>
</comment>
<dbReference type="InterPro" id="IPR049942">
    <property type="entry name" value="DML1/Misato"/>
</dbReference>